<dbReference type="EMBL" id="CP022423">
    <property type="protein sequence ID" value="ASM78523.1"/>
    <property type="molecule type" value="Genomic_DNA"/>
</dbReference>
<evidence type="ECO:0000313" key="1">
    <source>
        <dbReference type="EMBL" id="ASM78523.1"/>
    </source>
</evidence>
<dbReference type="PANTHER" id="PTHR38767:SF1">
    <property type="entry name" value="DNA POLYMERASE III SUBUNIT CHI"/>
    <property type="match status" value="1"/>
</dbReference>
<sequence>MTQVVFFTGVVDRLGFVQRLLRKKYREGARVAVYGPAAVLSRLDNQLWTADPLEFLPHIRVRETTAPAPWLCEHTPIWLLDQPRPELGCDTAVNLGWDDVPALLGHTRLAEVIGLGDEERRAGRQRWRAYEAQGCTLQHLPQNA</sequence>
<protein>
    <submittedName>
        <fullName evidence="1">DNA-directed DNA polymerase</fullName>
    </submittedName>
</protein>
<dbReference type="GO" id="GO:0003677">
    <property type="term" value="F:DNA binding"/>
    <property type="evidence" value="ECO:0007669"/>
    <property type="project" value="InterPro"/>
</dbReference>
<accession>A0A221KI64</accession>
<evidence type="ECO:0000313" key="2">
    <source>
        <dbReference type="Proteomes" id="UP000199729"/>
    </source>
</evidence>
<dbReference type="AlphaFoldDB" id="A0A221KI64"/>
<gene>
    <name evidence="1" type="ORF">VITFI_CDS2746</name>
</gene>
<dbReference type="GO" id="GO:0003887">
    <property type="term" value="F:DNA-directed DNA polymerase activity"/>
    <property type="evidence" value="ECO:0007669"/>
    <property type="project" value="UniProtKB-KW"/>
</dbReference>
<dbReference type="SUPFAM" id="SSF102400">
    <property type="entry name" value="DNA polymerase III chi subunit"/>
    <property type="match status" value="1"/>
</dbReference>
<dbReference type="InterPro" id="IPR036768">
    <property type="entry name" value="PolIII_chi_sf"/>
</dbReference>
<dbReference type="Pfam" id="PF04364">
    <property type="entry name" value="DNA_pol3_chi"/>
    <property type="match status" value="1"/>
</dbReference>
<keyword evidence="2" id="KW-1185">Reference proteome</keyword>
<dbReference type="GO" id="GO:0032298">
    <property type="term" value="P:positive regulation of DNA-templated DNA replication initiation"/>
    <property type="evidence" value="ECO:0007669"/>
    <property type="project" value="TreeGrafter"/>
</dbReference>
<dbReference type="OrthoDB" id="5297568at2"/>
<keyword evidence="1" id="KW-0808">Transferase</keyword>
<dbReference type="PANTHER" id="PTHR38767">
    <property type="entry name" value="DNA POLYMERASE III SUBUNIT CHI"/>
    <property type="match status" value="1"/>
</dbReference>
<dbReference type="KEGG" id="vff:VITFI_CDS2746"/>
<organism evidence="1 2">
    <name type="scientific">Vitreoscilla filiformis</name>
    <dbReference type="NCBI Taxonomy" id="63"/>
    <lineage>
        <taxon>Bacteria</taxon>
        <taxon>Pseudomonadati</taxon>
        <taxon>Pseudomonadota</taxon>
        <taxon>Betaproteobacteria</taxon>
        <taxon>Neisseriales</taxon>
        <taxon>Neisseriaceae</taxon>
        <taxon>Vitreoscilla</taxon>
    </lineage>
</organism>
<keyword evidence="1" id="KW-0239">DNA-directed DNA polymerase</keyword>
<dbReference type="InterPro" id="IPR007459">
    <property type="entry name" value="DNA_pol3_chi"/>
</dbReference>
<name>A0A221KI64_VITFI</name>
<dbReference type="Proteomes" id="UP000199729">
    <property type="component" value="Chromosome"/>
</dbReference>
<dbReference type="GO" id="GO:0006260">
    <property type="term" value="P:DNA replication"/>
    <property type="evidence" value="ECO:0007669"/>
    <property type="project" value="InterPro"/>
</dbReference>
<proteinExistence type="predicted"/>
<dbReference type="Gene3D" id="3.40.50.10110">
    <property type="entry name" value="DNA polymerase III subunit chi"/>
    <property type="match status" value="1"/>
</dbReference>
<keyword evidence="1" id="KW-0548">Nucleotidyltransferase</keyword>
<reference evidence="1 2" key="1">
    <citation type="submission" date="2017-07" db="EMBL/GenBank/DDBJ databases">
        <title>Complete Genome Sequence of the cosmetic ferment Vitreoscilla filiformis (ATCC15551).</title>
        <authorList>
            <person name="Contreras S."/>
            <person name="Sagory-Zalkind P."/>
            <person name="Blanquart H."/>
            <person name="Iltis A."/>
            <person name="Morand S.C."/>
        </authorList>
    </citation>
    <scope>NUCLEOTIDE SEQUENCE [LARGE SCALE GENOMIC DNA]</scope>
    <source>
        <strain evidence="1 2">ATCC 15551</strain>
    </source>
</reference>
<dbReference type="RefSeq" id="WP_089417436.1">
    <property type="nucleotide sequence ID" value="NZ_CP022423.1"/>
</dbReference>